<feature type="transmembrane region" description="Helical" evidence="9">
    <location>
        <begin position="316"/>
        <end position="336"/>
    </location>
</feature>
<feature type="transmembrane region" description="Helical" evidence="9">
    <location>
        <begin position="199"/>
        <end position="221"/>
    </location>
</feature>
<evidence type="ECO:0000256" key="2">
    <source>
        <dbReference type="ARBA" id="ARBA00022448"/>
    </source>
</evidence>
<keyword evidence="7" id="KW-0406">Ion transport</keyword>
<feature type="transmembrane region" description="Helical" evidence="9">
    <location>
        <begin position="6"/>
        <end position="25"/>
    </location>
</feature>
<dbReference type="Gene3D" id="1.20.1530.20">
    <property type="match status" value="1"/>
</dbReference>
<dbReference type="Proteomes" id="UP001230207">
    <property type="component" value="Unassembled WGS sequence"/>
</dbReference>
<evidence type="ECO:0000259" key="10">
    <source>
        <dbReference type="Pfam" id="PF00999"/>
    </source>
</evidence>
<comment type="caution">
    <text evidence="11">The sequence shown here is derived from an EMBL/GenBank/DDBJ whole genome shotgun (WGS) entry which is preliminary data.</text>
</comment>
<evidence type="ECO:0000256" key="5">
    <source>
        <dbReference type="ARBA" id="ARBA00022692"/>
    </source>
</evidence>
<keyword evidence="3" id="KW-0050">Antiport</keyword>
<feature type="transmembrane region" description="Helical" evidence="9">
    <location>
        <begin position="241"/>
        <end position="267"/>
    </location>
</feature>
<organism evidence="11 12">
    <name type="scientific">Pararhizobium capsulatum DSM 1112</name>
    <dbReference type="NCBI Taxonomy" id="1121113"/>
    <lineage>
        <taxon>Bacteria</taxon>
        <taxon>Pseudomonadati</taxon>
        <taxon>Pseudomonadota</taxon>
        <taxon>Alphaproteobacteria</taxon>
        <taxon>Hyphomicrobiales</taxon>
        <taxon>Rhizobiaceae</taxon>
        <taxon>Rhizobium/Agrobacterium group</taxon>
        <taxon>Pararhizobium</taxon>
    </lineage>
</organism>
<sequence>MDPYIITLSILGIVILLTAWLPMVLRRMPLSLPILCIVMGMLLAWSPYPLLPPFNPLENREFTERMTEIVVIVALMGAGLKIDRPIGWRRWRTTWRLLGIAMPLTIAAIACLGYSILGLGLASALLLGAALAPTDPVLASDIQVGPPRSGIEDEVRFALTSEAGLNDGLSFPFIHLAVAIALAAKDGSEVFQHWAAVDIVWRLAIGVAVGWGGGKLFGWLAFKISVRSLSRTKDGFVSLGITFTAYGITQLLGGYGFLAVFLAAVAFRQAEREHDFHQQLHDFAEQIERLLMMVLLVCLGAIVASGPLFANIDWKIVTVAVLTLVIVRPVLGWLSLMGTGHTLGESMIIAIFGIRGLGSIYYLAYATGQANFDKVETVWATVLLIILASIVAHGLAVTPTMRWIDRKMAHARRRGALPAGPLGER</sequence>
<evidence type="ECO:0000313" key="11">
    <source>
        <dbReference type="EMBL" id="MDQ0323662.1"/>
    </source>
</evidence>
<dbReference type="PANTHER" id="PTHR32507:SF8">
    <property type="entry name" value="CNH1P"/>
    <property type="match status" value="1"/>
</dbReference>
<proteinExistence type="predicted"/>
<keyword evidence="2" id="KW-0813">Transport</keyword>
<feature type="transmembrane region" description="Helical" evidence="9">
    <location>
        <begin position="62"/>
        <end position="82"/>
    </location>
</feature>
<accession>A0ABU0C3K3</accession>
<protein>
    <submittedName>
        <fullName evidence="11">NhaP-type Na+/H+ or K+/H+ antiporter</fullName>
    </submittedName>
</protein>
<keyword evidence="6 9" id="KW-1133">Transmembrane helix</keyword>
<dbReference type="Pfam" id="PF00999">
    <property type="entry name" value="Na_H_Exchanger"/>
    <property type="match status" value="1"/>
</dbReference>
<evidence type="ECO:0000256" key="6">
    <source>
        <dbReference type="ARBA" id="ARBA00022989"/>
    </source>
</evidence>
<keyword evidence="12" id="KW-1185">Reference proteome</keyword>
<evidence type="ECO:0000313" key="12">
    <source>
        <dbReference type="Proteomes" id="UP001230207"/>
    </source>
</evidence>
<evidence type="ECO:0000256" key="9">
    <source>
        <dbReference type="SAM" id="Phobius"/>
    </source>
</evidence>
<dbReference type="RefSeq" id="WP_307236359.1">
    <property type="nucleotide sequence ID" value="NZ_JAUSVF010000004.1"/>
</dbReference>
<feature type="transmembrane region" description="Helical" evidence="9">
    <location>
        <begin position="378"/>
        <end position="404"/>
    </location>
</feature>
<evidence type="ECO:0000256" key="1">
    <source>
        <dbReference type="ARBA" id="ARBA00004651"/>
    </source>
</evidence>
<evidence type="ECO:0000256" key="8">
    <source>
        <dbReference type="ARBA" id="ARBA00023136"/>
    </source>
</evidence>
<keyword evidence="4" id="KW-1003">Cell membrane</keyword>
<dbReference type="InterPro" id="IPR006153">
    <property type="entry name" value="Cation/H_exchanger_TM"/>
</dbReference>
<keyword evidence="5 9" id="KW-0812">Transmembrane</keyword>
<feature type="transmembrane region" description="Helical" evidence="9">
    <location>
        <begin position="348"/>
        <end position="366"/>
    </location>
</feature>
<name>A0ABU0C3K3_9HYPH</name>
<dbReference type="PANTHER" id="PTHR32507">
    <property type="entry name" value="NA(+)/H(+) ANTIPORTER 1"/>
    <property type="match status" value="1"/>
</dbReference>
<comment type="subcellular location">
    <subcellularLocation>
        <location evidence="1">Cell membrane</location>
        <topology evidence="1">Multi-pass membrane protein</topology>
    </subcellularLocation>
</comment>
<feature type="domain" description="Cation/H+ exchanger transmembrane" evidence="10">
    <location>
        <begin position="14"/>
        <end position="403"/>
    </location>
</feature>
<feature type="transmembrane region" description="Helical" evidence="9">
    <location>
        <begin position="32"/>
        <end position="50"/>
    </location>
</feature>
<dbReference type="InterPro" id="IPR038770">
    <property type="entry name" value="Na+/solute_symporter_sf"/>
</dbReference>
<keyword evidence="8 9" id="KW-0472">Membrane</keyword>
<feature type="transmembrane region" description="Helical" evidence="9">
    <location>
        <begin position="94"/>
        <end position="117"/>
    </location>
</feature>
<evidence type="ECO:0000256" key="7">
    <source>
        <dbReference type="ARBA" id="ARBA00023065"/>
    </source>
</evidence>
<reference evidence="11 12" key="1">
    <citation type="submission" date="2023-07" db="EMBL/GenBank/DDBJ databases">
        <title>Genomic Encyclopedia of Type Strains, Phase IV (KMG-IV): sequencing the most valuable type-strain genomes for metagenomic binning, comparative biology and taxonomic classification.</title>
        <authorList>
            <person name="Goeker M."/>
        </authorList>
    </citation>
    <scope>NUCLEOTIDE SEQUENCE [LARGE SCALE GENOMIC DNA]</scope>
    <source>
        <strain evidence="11 12">DSM 1112</strain>
    </source>
</reference>
<feature type="transmembrane region" description="Helical" evidence="9">
    <location>
        <begin position="290"/>
        <end position="310"/>
    </location>
</feature>
<evidence type="ECO:0000256" key="3">
    <source>
        <dbReference type="ARBA" id="ARBA00022449"/>
    </source>
</evidence>
<evidence type="ECO:0000256" key="4">
    <source>
        <dbReference type="ARBA" id="ARBA00022475"/>
    </source>
</evidence>
<dbReference type="EMBL" id="JAUSVF010000004">
    <property type="protein sequence ID" value="MDQ0323662.1"/>
    <property type="molecule type" value="Genomic_DNA"/>
</dbReference>
<gene>
    <name evidence="11" type="ORF">QO002_005869</name>
</gene>